<evidence type="ECO:0000313" key="7">
    <source>
        <dbReference type="Proteomes" id="UP001205105"/>
    </source>
</evidence>
<dbReference type="InterPro" id="IPR003891">
    <property type="entry name" value="Initiation_fac_eIF4g_MI"/>
</dbReference>
<reference evidence="6" key="1">
    <citation type="submission" date="2020-11" db="EMBL/GenBank/DDBJ databases">
        <title>Chlorella ohadii genome sequencing and assembly.</title>
        <authorList>
            <person name="Murik O."/>
            <person name="Treves H."/>
            <person name="Kedem I."/>
            <person name="Shotland Y."/>
            <person name="Kaplan A."/>
        </authorList>
    </citation>
    <scope>NUCLEOTIDE SEQUENCE</scope>
    <source>
        <strain evidence="6">1</strain>
    </source>
</reference>
<feature type="region of interest" description="Disordered" evidence="4">
    <location>
        <begin position="1"/>
        <end position="115"/>
    </location>
</feature>
<proteinExistence type="inferred from homology"/>
<feature type="compositionally biased region" description="Basic residues" evidence="4">
    <location>
        <begin position="1"/>
        <end position="14"/>
    </location>
</feature>
<organism evidence="6 7">
    <name type="scientific">Chlorella ohadii</name>
    <dbReference type="NCBI Taxonomy" id="2649997"/>
    <lineage>
        <taxon>Eukaryota</taxon>
        <taxon>Viridiplantae</taxon>
        <taxon>Chlorophyta</taxon>
        <taxon>core chlorophytes</taxon>
        <taxon>Trebouxiophyceae</taxon>
        <taxon>Chlorellales</taxon>
        <taxon>Chlorellaceae</taxon>
        <taxon>Chlorella clade</taxon>
        <taxon>Chlorella</taxon>
    </lineage>
</organism>
<keyword evidence="7" id="KW-1185">Reference proteome</keyword>
<protein>
    <recommendedName>
        <fullName evidence="5">MI domain-containing protein</fullName>
    </recommendedName>
</protein>
<dbReference type="SUPFAM" id="SSF48371">
    <property type="entry name" value="ARM repeat"/>
    <property type="match status" value="1"/>
</dbReference>
<evidence type="ECO:0000259" key="5">
    <source>
        <dbReference type="PROSITE" id="PS51366"/>
    </source>
</evidence>
<sequence length="745" mass="78786">MFGGRGRGRGRGRGGGRSGPRLPHKLGKELFGDAAGGGRGRGRGQLPRKERRKAERETKRGGSGGGGGRGGGRGAFSGWRPAHQQQQQQRKGGGQQEGRPSKRQRTGGPAMTGIAAGSKFGELLPDHLKAAAGLDPEVVLQRDLARKLGLKRGKTKMGGEDGLDEFLDELGGIDNIFEAGSGARRAAAAAAGGGSAASEAAARVERRVRGLLNRLAEANIQGIVGDLAALYNEEGRRLVSDAVCAELIAAAAEGPRASDRFAAVTATAVAGLAGSVRTAEIVANFLDRLGARLEAAVAAGDGLACHNLTMVAAHLFLSGVLRPDVVHSMLDTWRERFTETDVSMIVTLLQACGLQLRAADPVAMKEFVVAVHARAGQAGGTGRLTKRAQILLELVVDVKNNRTREEAKRKVVVLAPAIGKWLKQCGAPDAAVGGISWHKVLQPGKKGIWWIPEATDAQPAQLGSGAALRAAAAAAAGGGEGGLSGPELLKLAAAMRMNTDARRAVFCVVMGSEDCVDAVEKLLRLGLKGEQEREIVRVTVDCCLQEKAWNPYYAHLLPCFLRTSQKAAGVFVPSTLHLQEKAWNPYYAHLLARLCGAGKGHKMTLQFCFWDQLKELDGMEVRRLTNLARLMASILAALALPATMLKAVDFAVAFSARETLFWRIFFEHLLAACKSAGESAAVFKRISAQPELKPLRVALAAFLRRSVGPWLAAKQPGAGGLSAEQLGELLRRLRGAERALASSAA</sequence>
<dbReference type="SMART" id="SM00543">
    <property type="entry name" value="MIF4G"/>
    <property type="match status" value="1"/>
</dbReference>
<dbReference type="Proteomes" id="UP001205105">
    <property type="component" value="Unassembled WGS sequence"/>
</dbReference>
<gene>
    <name evidence="6" type="ORF">COHA_010459</name>
</gene>
<dbReference type="GO" id="GO:0003723">
    <property type="term" value="F:RNA binding"/>
    <property type="evidence" value="ECO:0007669"/>
    <property type="project" value="InterPro"/>
</dbReference>
<dbReference type="InterPro" id="IPR050781">
    <property type="entry name" value="CWC22_splicing_factor"/>
</dbReference>
<dbReference type="InterPro" id="IPR016024">
    <property type="entry name" value="ARM-type_fold"/>
</dbReference>
<dbReference type="InterPro" id="IPR003890">
    <property type="entry name" value="MIF4G-like_typ-3"/>
</dbReference>
<dbReference type="Pfam" id="PF02847">
    <property type="entry name" value="MA3"/>
    <property type="match status" value="2"/>
</dbReference>
<feature type="domain" description="MI" evidence="5">
    <location>
        <begin position="500"/>
        <end position="650"/>
    </location>
</feature>
<evidence type="ECO:0000256" key="1">
    <source>
        <dbReference type="ARBA" id="ARBA00004604"/>
    </source>
</evidence>
<dbReference type="EMBL" id="JADXDR010000240">
    <property type="protein sequence ID" value="KAI7835645.1"/>
    <property type="molecule type" value="Genomic_DNA"/>
</dbReference>
<evidence type="ECO:0000256" key="4">
    <source>
        <dbReference type="SAM" id="MobiDB-lite"/>
    </source>
</evidence>
<dbReference type="PANTHER" id="PTHR18034">
    <property type="entry name" value="CELL CYCLE CONTROL PROTEIN CWF22-RELATED"/>
    <property type="match status" value="1"/>
</dbReference>
<name>A0AAD5DCT6_9CHLO</name>
<keyword evidence="3" id="KW-0539">Nucleus</keyword>
<dbReference type="SMART" id="SM00544">
    <property type="entry name" value="MA3"/>
    <property type="match status" value="1"/>
</dbReference>
<evidence type="ECO:0000313" key="6">
    <source>
        <dbReference type="EMBL" id="KAI7835645.1"/>
    </source>
</evidence>
<evidence type="ECO:0000256" key="3">
    <source>
        <dbReference type="ARBA" id="ARBA00023242"/>
    </source>
</evidence>
<dbReference type="AlphaFoldDB" id="A0AAD5DCT6"/>
<feature type="compositionally biased region" description="Gly residues" evidence="4">
    <location>
        <begin position="61"/>
        <end position="75"/>
    </location>
</feature>
<dbReference type="PROSITE" id="PS51366">
    <property type="entry name" value="MI"/>
    <property type="match status" value="1"/>
</dbReference>
<comment type="subcellular location">
    <subcellularLocation>
        <location evidence="1">Nucleus</location>
        <location evidence="1">Nucleolus</location>
    </subcellularLocation>
</comment>
<comment type="caution">
    <text evidence="6">The sequence shown here is derived from an EMBL/GenBank/DDBJ whole genome shotgun (WGS) entry which is preliminary data.</text>
</comment>
<comment type="similarity">
    <text evidence="2">Belongs to the CWC22 family.</text>
</comment>
<dbReference type="Gene3D" id="1.25.40.180">
    <property type="match status" value="1"/>
</dbReference>
<evidence type="ECO:0000256" key="2">
    <source>
        <dbReference type="ARBA" id="ARBA00006856"/>
    </source>
</evidence>
<dbReference type="GO" id="GO:0005730">
    <property type="term" value="C:nucleolus"/>
    <property type="evidence" value="ECO:0007669"/>
    <property type="project" value="UniProtKB-SubCell"/>
</dbReference>
<dbReference type="Pfam" id="PF02854">
    <property type="entry name" value="MIF4G"/>
    <property type="match status" value="1"/>
</dbReference>
<accession>A0AAD5DCT6</accession>
<dbReference type="PANTHER" id="PTHR18034:SF4">
    <property type="entry name" value="NUCLEOLAR MIF4G DOMAIN-CONTAINING PROTEIN 1"/>
    <property type="match status" value="1"/>
</dbReference>
<dbReference type="GO" id="GO:0042274">
    <property type="term" value="P:ribosomal small subunit biogenesis"/>
    <property type="evidence" value="ECO:0007669"/>
    <property type="project" value="TreeGrafter"/>
</dbReference>